<feature type="region of interest" description="Disordered" evidence="12">
    <location>
        <begin position="1"/>
        <end position="38"/>
    </location>
</feature>
<keyword evidence="4 10" id="KW-0498">Mitosis</keyword>
<evidence type="ECO:0000256" key="4">
    <source>
        <dbReference type="ARBA" id="ARBA00022776"/>
    </source>
</evidence>
<keyword evidence="5 10" id="KW-0995">Kinetochore</keyword>
<dbReference type="STRING" id="933852.A0A0C3BFH3"/>
<evidence type="ECO:0000256" key="10">
    <source>
        <dbReference type="RuleBase" id="RU368072"/>
    </source>
</evidence>
<gene>
    <name evidence="14" type="ORF">M408DRAFT_327835</name>
</gene>
<dbReference type="GO" id="GO:0005634">
    <property type="term" value="C:nucleus"/>
    <property type="evidence" value="ECO:0007669"/>
    <property type="project" value="UniProtKB-SubCell"/>
</dbReference>
<evidence type="ECO:0000313" key="15">
    <source>
        <dbReference type="Proteomes" id="UP000054097"/>
    </source>
</evidence>
<feature type="coiled-coil region" evidence="11">
    <location>
        <begin position="521"/>
        <end position="569"/>
    </location>
</feature>
<evidence type="ECO:0000256" key="1">
    <source>
        <dbReference type="ARBA" id="ARBA00007050"/>
    </source>
</evidence>
<name>A0A0C3BFH3_SERVB</name>
<dbReference type="Gene3D" id="1.10.418.30">
    <property type="entry name" value="Ncd80 complex, Ncd80 subunit"/>
    <property type="match status" value="1"/>
</dbReference>
<evidence type="ECO:0000256" key="6">
    <source>
        <dbReference type="ARBA" id="ARBA00023054"/>
    </source>
</evidence>
<dbReference type="GO" id="GO:0031262">
    <property type="term" value="C:Ndc80 complex"/>
    <property type="evidence" value="ECO:0007669"/>
    <property type="project" value="UniProtKB-UniRule"/>
</dbReference>
<evidence type="ECO:0000256" key="11">
    <source>
        <dbReference type="SAM" id="Coils"/>
    </source>
</evidence>
<dbReference type="PANTHER" id="PTHR10643">
    <property type="entry name" value="KINETOCHORE PROTEIN NDC80"/>
    <property type="match status" value="1"/>
</dbReference>
<keyword evidence="6 11" id="KW-0175">Coiled coil</keyword>
<dbReference type="Proteomes" id="UP000054097">
    <property type="component" value="Unassembled WGS sequence"/>
</dbReference>
<sequence>MDVRRLGGPSGLPVPSYASETPQRQSRLGRMRQSLGGSHAQTSNIFMQADRSMNSGIPQPQITQSALRMPSSSVRRQSTRPGAPMNPMLASVHQTPALGMKTPMRQPPLMSMPGSVAPKGTIPRTHNLQDERPIRERAHQAIMLKAINDFLREHGKDTILRSHPTPSAKDFQETFLFIYNIAFDDDLAPGSRKMDEEVVELLRIVRYPWIDSLAKLSFSIITPHVWPQLLGSLYWMVAGQEFYNSWMDEKKDPNLMDEDELEETQMNAPFDETRLVLLFLSYLGDNWLSYCQHNDDFSVQRGIFMDVFEAKLEQEQAVVDGYEKTIAELREESAQLKLGEDAEERLKAEITELDAELDRCQEVKRGALNKIRQHIEFSKSLDADIKMWEDNLAQLTRTCAILAEDVKRQNISPEEVSRMFRERETLLKQFDDLSAKELELQNQAHSLSVSIFREADSVELLVEEITNKLDKLKLHPKPPAPFAPGDFHFTFNRATDDLDAIITGADISPNGKMVKNLSSYAEKMRRERADLASQAVRLENELDVATTELDELRKVVDEKRTVVKNMLEEHATAKKAWEAESNGSRVHLETIIRETSKIKMANQDRGMALSTRLDALRLEKNETSLKLQRLMTKLIRDLVEKAEQVTELKAWTSERLESLTRSAQEDDLESFEQLPDNLDASIRRLSIAR</sequence>
<reference evidence="15" key="2">
    <citation type="submission" date="2015-01" db="EMBL/GenBank/DDBJ databases">
        <title>Evolutionary Origins and Diversification of the Mycorrhizal Mutualists.</title>
        <authorList>
            <consortium name="DOE Joint Genome Institute"/>
            <consortium name="Mycorrhizal Genomics Consortium"/>
            <person name="Kohler A."/>
            <person name="Kuo A."/>
            <person name="Nagy L.G."/>
            <person name="Floudas D."/>
            <person name="Copeland A."/>
            <person name="Barry K.W."/>
            <person name="Cichocki N."/>
            <person name="Veneault-Fourrey C."/>
            <person name="LaButti K."/>
            <person name="Lindquist E.A."/>
            <person name="Lipzen A."/>
            <person name="Lundell T."/>
            <person name="Morin E."/>
            <person name="Murat C."/>
            <person name="Riley R."/>
            <person name="Ohm R."/>
            <person name="Sun H."/>
            <person name="Tunlid A."/>
            <person name="Henrissat B."/>
            <person name="Grigoriev I.V."/>
            <person name="Hibbett D.S."/>
            <person name="Martin F."/>
        </authorList>
    </citation>
    <scope>NUCLEOTIDE SEQUENCE [LARGE SCALE GENOMIC DNA]</scope>
    <source>
        <strain evidence="15">MAFF 305830</strain>
    </source>
</reference>
<dbReference type="OrthoDB" id="7459479at2759"/>
<evidence type="ECO:0000313" key="14">
    <source>
        <dbReference type="EMBL" id="KIM30909.1"/>
    </source>
</evidence>
<dbReference type="GO" id="GO:0051315">
    <property type="term" value="P:attachment of mitotic spindle microtubules to kinetochore"/>
    <property type="evidence" value="ECO:0007669"/>
    <property type="project" value="UniProtKB-UniRule"/>
</dbReference>
<evidence type="ECO:0000256" key="12">
    <source>
        <dbReference type="SAM" id="MobiDB-lite"/>
    </source>
</evidence>
<keyword evidence="9 10" id="KW-0137">Centromere</keyword>
<feature type="region of interest" description="Disordered" evidence="12">
    <location>
        <begin position="63"/>
        <end position="89"/>
    </location>
</feature>
<keyword evidence="8 10" id="KW-0131">Cell cycle</keyword>
<accession>A0A0C3BFH3</accession>
<dbReference type="PANTHER" id="PTHR10643:SF2">
    <property type="entry name" value="KINETOCHORE PROTEIN NDC80 HOMOLOG"/>
    <property type="match status" value="1"/>
</dbReference>
<keyword evidence="15" id="KW-1185">Reference proteome</keyword>
<evidence type="ECO:0000256" key="7">
    <source>
        <dbReference type="ARBA" id="ARBA00023242"/>
    </source>
</evidence>
<dbReference type="Pfam" id="PF03801">
    <property type="entry name" value="Ndc80_HEC"/>
    <property type="match status" value="1"/>
</dbReference>
<evidence type="ECO:0000256" key="8">
    <source>
        <dbReference type="ARBA" id="ARBA00023306"/>
    </source>
</evidence>
<dbReference type="InterPro" id="IPR005550">
    <property type="entry name" value="Kinetochore_Ndc80"/>
</dbReference>
<dbReference type="InterPro" id="IPR055260">
    <property type="entry name" value="Ndc80_CH"/>
</dbReference>
<feature type="coiled-coil region" evidence="11">
    <location>
        <begin position="305"/>
        <end position="475"/>
    </location>
</feature>
<proteinExistence type="inferred from homology"/>
<comment type="subcellular location">
    <subcellularLocation>
        <location evidence="10">Chromosome</location>
        <location evidence="10">Centromere</location>
        <location evidence="10">Kinetochore</location>
    </subcellularLocation>
    <subcellularLocation>
        <location evidence="10">Nucleus</location>
    </subcellularLocation>
</comment>
<comment type="similarity">
    <text evidence="1 10">Belongs to the NDC80/HEC1 family.</text>
</comment>
<organism evidence="14 15">
    <name type="scientific">Serendipita vermifera MAFF 305830</name>
    <dbReference type="NCBI Taxonomy" id="933852"/>
    <lineage>
        <taxon>Eukaryota</taxon>
        <taxon>Fungi</taxon>
        <taxon>Dikarya</taxon>
        <taxon>Basidiomycota</taxon>
        <taxon>Agaricomycotina</taxon>
        <taxon>Agaricomycetes</taxon>
        <taxon>Sebacinales</taxon>
        <taxon>Serendipitaceae</taxon>
        <taxon>Serendipita</taxon>
    </lineage>
</organism>
<feature type="compositionally biased region" description="Polar residues" evidence="12">
    <location>
        <begin position="63"/>
        <end position="80"/>
    </location>
</feature>
<dbReference type="EMBL" id="KN824283">
    <property type="protein sequence ID" value="KIM30909.1"/>
    <property type="molecule type" value="Genomic_DNA"/>
</dbReference>
<keyword evidence="2 10" id="KW-0158">Chromosome</keyword>
<evidence type="ECO:0000259" key="13">
    <source>
        <dbReference type="Pfam" id="PF03801"/>
    </source>
</evidence>
<protein>
    <recommendedName>
        <fullName evidence="10">Kinetochore protein NDC80</fullName>
    </recommendedName>
</protein>
<evidence type="ECO:0000256" key="2">
    <source>
        <dbReference type="ARBA" id="ARBA00022454"/>
    </source>
</evidence>
<comment type="subunit">
    <text evidence="10">Component of the NDC80 complex.</text>
</comment>
<evidence type="ECO:0000256" key="5">
    <source>
        <dbReference type="ARBA" id="ARBA00022838"/>
    </source>
</evidence>
<comment type="function">
    <text evidence="10">Acts as a component of the essential kinetochore-associated NDC80 complex, which is required for chromosome segregation and spindle checkpoint activity.</text>
</comment>
<keyword evidence="7 10" id="KW-0539">Nucleus</keyword>
<keyword evidence="3 10" id="KW-0132">Cell division</keyword>
<dbReference type="AlphaFoldDB" id="A0A0C3BFH3"/>
<dbReference type="GO" id="GO:0051301">
    <property type="term" value="P:cell division"/>
    <property type="evidence" value="ECO:0007669"/>
    <property type="project" value="UniProtKB-UniRule"/>
</dbReference>
<dbReference type="InterPro" id="IPR038273">
    <property type="entry name" value="Ndc80_sf"/>
</dbReference>
<dbReference type="HOGENOM" id="CLU_404441_0_0_1"/>
<feature type="domain" description="Kinetochore protein Ndc80 CH" evidence="13">
    <location>
        <begin position="125"/>
        <end position="243"/>
    </location>
</feature>
<evidence type="ECO:0000256" key="9">
    <source>
        <dbReference type="ARBA" id="ARBA00023328"/>
    </source>
</evidence>
<reference evidence="14 15" key="1">
    <citation type="submission" date="2014-04" db="EMBL/GenBank/DDBJ databases">
        <authorList>
            <consortium name="DOE Joint Genome Institute"/>
            <person name="Kuo A."/>
            <person name="Zuccaro A."/>
            <person name="Kohler A."/>
            <person name="Nagy L.G."/>
            <person name="Floudas D."/>
            <person name="Copeland A."/>
            <person name="Barry K.W."/>
            <person name="Cichocki N."/>
            <person name="Veneault-Fourrey C."/>
            <person name="LaButti K."/>
            <person name="Lindquist E.A."/>
            <person name="Lipzen A."/>
            <person name="Lundell T."/>
            <person name="Morin E."/>
            <person name="Murat C."/>
            <person name="Sun H."/>
            <person name="Tunlid A."/>
            <person name="Henrissat B."/>
            <person name="Grigoriev I.V."/>
            <person name="Hibbett D.S."/>
            <person name="Martin F."/>
            <person name="Nordberg H.P."/>
            <person name="Cantor M.N."/>
            <person name="Hua S.X."/>
        </authorList>
    </citation>
    <scope>NUCLEOTIDE SEQUENCE [LARGE SCALE GENOMIC DNA]</scope>
    <source>
        <strain evidence="14 15">MAFF 305830</strain>
    </source>
</reference>
<evidence type="ECO:0000256" key="3">
    <source>
        <dbReference type="ARBA" id="ARBA00022618"/>
    </source>
</evidence>